<dbReference type="Gene3D" id="3.40.50.150">
    <property type="entry name" value="Vaccinia Virus protein VP39"/>
    <property type="match status" value="1"/>
</dbReference>
<dbReference type="PANTHER" id="PTHR44068">
    <property type="entry name" value="ZGC:194242"/>
    <property type="match status" value="1"/>
</dbReference>
<evidence type="ECO:0000313" key="1">
    <source>
        <dbReference type="EMBL" id="SDG11912.1"/>
    </source>
</evidence>
<dbReference type="Pfam" id="PF13489">
    <property type="entry name" value="Methyltransf_23"/>
    <property type="match status" value="1"/>
</dbReference>
<dbReference type="OrthoDB" id="9765084at2"/>
<dbReference type="InterPro" id="IPR050447">
    <property type="entry name" value="Erg6_SMT_methyltransf"/>
</dbReference>
<reference evidence="1 2" key="1">
    <citation type="submission" date="2016-10" db="EMBL/GenBank/DDBJ databases">
        <authorList>
            <person name="de Groot N.N."/>
        </authorList>
    </citation>
    <scope>NUCLEOTIDE SEQUENCE [LARGE SCALE GENOMIC DNA]</scope>
    <source>
        <strain evidence="1 2">DSM 25584</strain>
    </source>
</reference>
<accession>A0A1G7RMG7</accession>
<dbReference type="InterPro" id="IPR029063">
    <property type="entry name" value="SAM-dependent_MTases_sf"/>
</dbReference>
<sequence length="319" mass="36146">MAQKSMRIPREYVEKGRIPLWVRLKAWWEGYDIRIPEDARKKKKKHAKAVEASEKKKSPLQQERVVLMQEVWGKGFDRPCNPDYVVDLVAPVGLDSSMSVLDVGAGLGGSTRTICEAFNTWVTALEPDAQLAAAGHLLSDKAGLVQRAAIYEETFEQFDVKPRGYDCIFAKEAFFRCPDKENLFQMLEEGLKPGGYMLFTDYVLAEDAADSEALQGWRDNDPEIGELWTAKQYVKALQDLKLDVPTTEDISAGMTNAIKRAWATYMENAGEDSRGEEMDKVVQHESQVWNRRLRALESGDLRVVRFQAMKKEEGRMLSG</sequence>
<keyword evidence="2" id="KW-1185">Reference proteome</keyword>
<keyword evidence="1" id="KW-0808">Transferase</keyword>
<organism evidence="1 2">
    <name type="scientific">Limimonas halophila</name>
    <dbReference type="NCBI Taxonomy" id="1082479"/>
    <lineage>
        <taxon>Bacteria</taxon>
        <taxon>Pseudomonadati</taxon>
        <taxon>Pseudomonadota</taxon>
        <taxon>Alphaproteobacteria</taxon>
        <taxon>Rhodospirillales</taxon>
        <taxon>Rhodovibrionaceae</taxon>
        <taxon>Limimonas</taxon>
    </lineage>
</organism>
<dbReference type="RefSeq" id="WP_090019853.1">
    <property type="nucleotide sequence ID" value="NZ_FNCE01000005.1"/>
</dbReference>
<dbReference type="PANTHER" id="PTHR44068:SF11">
    <property type="entry name" value="GERANYL DIPHOSPHATE 2-C-METHYLTRANSFERASE"/>
    <property type="match status" value="1"/>
</dbReference>
<dbReference type="EMBL" id="FNCE01000005">
    <property type="protein sequence ID" value="SDG11912.1"/>
    <property type="molecule type" value="Genomic_DNA"/>
</dbReference>
<dbReference type="Proteomes" id="UP000199415">
    <property type="component" value="Unassembled WGS sequence"/>
</dbReference>
<protein>
    <submittedName>
        <fullName evidence="1">Methyltransferase domain-containing protein</fullName>
    </submittedName>
</protein>
<keyword evidence="1" id="KW-0489">Methyltransferase</keyword>
<dbReference type="GO" id="GO:0032259">
    <property type="term" value="P:methylation"/>
    <property type="evidence" value="ECO:0007669"/>
    <property type="project" value="UniProtKB-KW"/>
</dbReference>
<dbReference type="AlphaFoldDB" id="A0A1G7RMG7"/>
<proteinExistence type="predicted"/>
<gene>
    <name evidence="1" type="ORF">SAMN05216241_105193</name>
</gene>
<dbReference type="STRING" id="1082479.SAMN05216241_105193"/>
<dbReference type="SUPFAM" id="SSF53335">
    <property type="entry name" value="S-adenosyl-L-methionine-dependent methyltransferases"/>
    <property type="match status" value="1"/>
</dbReference>
<dbReference type="CDD" id="cd02440">
    <property type="entry name" value="AdoMet_MTases"/>
    <property type="match status" value="1"/>
</dbReference>
<dbReference type="GO" id="GO:0008168">
    <property type="term" value="F:methyltransferase activity"/>
    <property type="evidence" value="ECO:0007669"/>
    <property type="project" value="UniProtKB-KW"/>
</dbReference>
<name>A0A1G7RMG7_9PROT</name>
<evidence type="ECO:0000313" key="2">
    <source>
        <dbReference type="Proteomes" id="UP000199415"/>
    </source>
</evidence>